<organism evidence="2">
    <name type="scientific">hydrothermal vent metagenome</name>
    <dbReference type="NCBI Taxonomy" id="652676"/>
    <lineage>
        <taxon>unclassified sequences</taxon>
        <taxon>metagenomes</taxon>
        <taxon>ecological metagenomes</taxon>
    </lineage>
</organism>
<name>A0A3B0UPV7_9ZZZZ</name>
<dbReference type="EMBL" id="UOEW01000009">
    <property type="protein sequence ID" value="VAW32908.1"/>
    <property type="molecule type" value="Genomic_DNA"/>
</dbReference>
<proteinExistence type="predicted"/>
<evidence type="ECO:0008006" key="3">
    <source>
        <dbReference type="Google" id="ProtNLM"/>
    </source>
</evidence>
<accession>A0A3B0UPV7</accession>
<keyword evidence="1" id="KW-1133">Transmembrane helix</keyword>
<dbReference type="Pfam" id="PF11137">
    <property type="entry name" value="DUF2909"/>
    <property type="match status" value="1"/>
</dbReference>
<gene>
    <name evidence="2" type="ORF">MNBD_GAMMA01-41</name>
</gene>
<keyword evidence="1" id="KW-0812">Transmembrane</keyword>
<sequence length="44" mass="4895">KDKGQGKNTVRFLTVRIAVSVGLFIVILFALKMGWIQAHSLLPK</sequence>
<dbReference type="InterPro" id="IPR021313">
    <property type="entry name" value="DUF2909"/>
</dbReference>
<evidence type="ECO:0000256" key="1">
    <source>
        <dbReference type="SAM" id="Phobius"/>
    </source>
</evidence>
<protein>
    <recommendedName>
        <fullName evidence="3">DUF2909 domain-containing protein</fullName>
    </recommendedName>
</protein>
<keyword evidence="1" id="KW-0472">Membrane</keyword>
<dbReference type="AlphaFoldDB" id="A0A3B0UPV7"/>
<feature type="non-terminal residue" evidence="2">
    <location>
        <position position="1"/>
    </location>
</feature>
<feature type="transmembrane region" description="Helical" evidence="1">
    <location>
        <begin position="12"/>
        <end position="35"/>
    </location>
</feature>
<reference evidence="2" key="1">
    <citation type="submission" date="2018-06" db="EMBL/GenBank/DDBJ databases">
        <authorList>
            <person name="Zhirakovskaya E."/>
        </authorList>
    </citation>
    <scope>NUCLEOTIDE SEQUENCE</scope>
</reference>
<evidence type="ECO:0000313" key="2">
    <source>
        <dbReference type="EMBL" id="VAW32908.1"/>
    </source>
</evidence>